<sequence length="390" mass="42511">METATLRDRLLWAVFFLCVVALFGLGRVELAQIEAQSVVRVTLGLPQTFFVFLLILWLALLLLSGAAREDEDVQWGSVVLFGVVGAALSIIPGFYLVFIAGEGGPFWFVPIAFLLIGLPAALAQFWLHPEFHGHRYKIALVHLATPMLYYLLALVEPKSAFLTSSPLGAFALSLAVVPYAAMLFVGATKRLLPSAGRVALLGAVLVWLPFSIALMPHHGPLKSIVWPVVAIVEHATPAEKQAALESLQGRLLAGDMVCVGDGYYRFRGVTYANVHPVLTTRLAECVRTANIALLARELGFRTAPPGAKVSLHLSGVPARRDTCLKQPERSICDRRFHLHDISGSFEIVRSSDSLAERAFASDAEVKAAIEAWLERSRVSERTVPSGLAKR</sequence>
<proteinExistence type="predicted"/>
<dbReference type="KEGG" id="pla:Plav_2153"/>
<dbReference type="EMBL" id="CP000774">
    <property type="protein sequence ID" value="ABS63767.1"/>
    <property type="molecule type" value="Genomic_DNA"/>
</dbReference>
<dbReference type="HOGENOM" id="CLU_707585_0_0_5"/>
<organism evidence="2 3">
    <name type="scientific">Parvibaculum lavamentivorans (strain DS-1 / DSM 13023 / NCIMB 13966)</name>
    <dbReference type="NCBI Taxonomy" id="402881"/>
    <lineage>
        <taxon>Bacteria</taxon>
        <taxon>Pseudomonadati</taxon>
        <taxon>Pseudomonadota</taxon>
        <taxon>Alphaproteobacteria</taxon>
        <taxon>Hyphomicrobiales</taxon>
        <taxon>Parvibaculaceae</taxon>
        <taxon>Parvibaculum</taxon>
    </lineage>
</organism>
<feature type="transmembrane region" description="Helical" evidence="1">
    <location>
        <begin position="78"/>
        <end position="100"/>
    </location>
</feature>
<dbReference type="Proteomes" id="UP000006377">
    <property type="component" value="Chromosome"/>
</dbReference>
<reference evidence="2 3" key="1">
    <citation type="journal article" date="2011" name="Stand. Genomic Sci.">
        <title>Complete genome sequence of Parvibaculum lavamentivorans type strain (DS-1(T)).</title>
        <authorList>
            <person name="Schleheck D."/>
            <person name="Weiss M."/>
            <person name="Pitluck S."/>
            <person name="Bruce D."/>
            <person name="Land M.L."/>
            <person name="Han S."/>
            <person name="Saunders E."/>
            <person name="Tapia R."/>
            <person name="Detter C."/>
            <person name="Brettin T."/>
            <person name="Han J."/>
            <person name="Woyke T."/>
            <person name="Goodwin L."/>
            <person name="Pennacchio L."/>
            <person name="Nolan M."/>
            <person name="Cook A.M."/>
            <person name="Kjelleberg S."/>
            <person name="Thomas T."/>
        </authorList>
    </citation>
    <scope>NUCLEOTIDE SEQUENCE [LARGE SCALE GENOMIC DNA]</scope>
    <source>
        <strain evidence="3">DS-1 / DSM 13023 / NCIMB 13966</strain>
    </source>
</reference>
<feature type="transmembrane region" description="Helical" evidence="1">
    <location>
        <begin position="138"/>
        <end position="155"/>
    </location>
</feature>
<feature type="transmembrane region" description="Helical" evidence="1">
    <location>
        <begin position="167"/>
        <end position="186"/>
    </location>
</feature>
<dbReference type="RefSeq" id="WP_012111072.1">
    <property type="nucleotide sequence ID" value="NC_009719.1"/>
</dbReference>
<name>A7HV34_PARL1</name>
<evidence type="ECO:0000256" key="1">
    <source>
        <dbReference type="SAM" id="Phobius"/>
    </source>
</evidence>
<protein>
    <submittedName>
        <fullName evidence="2">Uncharacterized protein</fullName>
    </submittedName>
</protein>
<accession>A7HV34</accession>
<feature type="transmembrane region" description="Helical" evidence="1">
    <location>
        <begin position="198"/>
        <end position="215"/>
    </location>
</feature>
<dbReference type="AlphaFoldDB" id="A7HV34"/>
<feature type="transmembrane region" description="Helical" evidence="1">
    <location>
        <begin position="46"/>
        <end position="66"/>
    </location>
</feature>
<evidence type="ECO:0000313" key="3">
    <source>
        <dbReference type="Proteomes" id="UP000006377"/>
    </source>
</evidence>
<feature type="transmembrane region" description="Helical" evidence="1">
    <location>
        <begin position="106"/>
        <end position="126"/>
    </location>
</feature>
<keyword evidence="1" id="KW-0472">Membrane</keyword>
<dbReference type="STRING" id="402881.Plav_2153"/>
<gene>
    <name evidence="2" type="ordered locus">Plav_2153</name>
</gene>
<keyword evidence="1" id="KW-1133">Transmembrane helix</keyword>
<keyword evidence="1" id="KW-0812">Transmembrane</keyword>
<evidence type="ECO:0000313" key="2">
    <source>
        <dbReference type="EMBL" id="ABS63767.1"/>
    </source>
</evidence>
<keyword evidence="3" id="KW-1185">Reference proteome</keyword>